<dbReference type="GO" id="GO:0005504">
    <property type="term" value="F:fatty acid binding"/>
    <property type="evidence" value="ECO:0007669"/>
    <property type="project" value="TreeGrafter"/>
</dbReference>
<gene>
    <name evidence="1" type="ORF">TRITD_7Av1G052590</name>
</gene>
<dbReference type="Proteomes" id="UP000324705">
    <property type="component" value="Chromosome 7A"/>
</dbReference>
<dbReference type="Gene3D" id="3.50.70.10">
    <property type="match status" value="1"/>
</dbReference>
<dbReference type="PANTHER" id="PTHR47284:SF1">
    <property type="entry name" value="CHALCONE--FLAVANONE ISOMERASE"/>
    <property type="match status" value="1"/>
</dbReference>
<dbReference type="GO" id="GO:0016872">
    <property type="term" value="F:intramolecular lyase activity"/>
    <property type="evidence" value="ECO:0007669"/>
    <property type="project" value="InterPro"/>
</dbReference>
<sequence length="77" mass="8911">MCCHFSRENLHIRVRLVVNYKGLSIGAVRDVFEKSLGLRLRKINPDTDYHCLKTFASYFTKDIPIPAVRLNTLVCSR</sequence>
<dbReference type="GO" id="GO:0009570">
    <property type="term" value="C:chloroplast stroma"/>
    <property type="evidence" value="ECO:0007669"/>
    <property type="project" value="TreeGrafter"/>
</dbReference>
<keyword evidence="2" id="KW-1185">Reference proteome</keyword>
<dbReference type="InterPro" id="IPR036298">
    <property type="entry name" value="Chalcone_isomerase_sf"/>
</dbReference>
<protein>
    <submittedName>
        <fullName evidence="1">Uncharacterized protein</fullName>
    </submittedName>
</protein>
<accession>A0A9R0Z7K6</accession>
<organism evidence="1 2">
    <name type="scientific">Triticum turgidum subsp. durum</name>
    <name type="common">Durum wheat</name>
    <name type="synonym">Triticum durum</name>
    <dbReference type="NCBI Taxonomy" id="4567"/>
    <lineage>
        <taxon>Eukaryota</taxon>
        <taxon>Viridiplantae</taxon>
        <taxon>Streptophyta</taxon>
        <taxon>Embryophyta</taxon>
        <taxon>Tracheophyta</taxon>
        <taxon>Spermatophyta</taxon>
        <taxon>Magnoliopsida</taxon>
        <taxon>Liliopsida</taxon>
        <taxon>Poales</taxon>
        <taxon>Poaceae</taxon>
        <taxon>BOP clade</taxon>
        <taxon>Pooideae</taxon>
        <taxon>Triticodae</taxon>
        <taxon>Triticeae</taxon>
        <taxon>Triticinae</taxon>
        <taxon>Triticum</taxon>
    </lineage>
</organism>
<dbReference type="PANTHER" id="PTHR47284">
    <property type="entry name" value="FATTY-ACID-BINDING PROTEIN 2"/>
    <property type="match status" value="1"/>
</dbReference>
<reference evidence="1 2" key="1">
    <citation type="submission" date="2017-09" db="EMBL/GenBank/DDBJ databases">
        <authorList>
            <consortium name="International Durum Wheat Genome Sequencing Consortium (IDWGSC)"/>
            <person name="Milanesi L."/>
        </authorList>
    </citation>
    <scope>NUCLEOTIDE SEQUENCE [LARGE SCALE GENOMIC DNA]</scope>
    <source>
        <strain evidence="2">cv. Svevo</strain>
    </source>
</reference>
<dbReference type="AlphaFoldDB" id="A0A9R0Z7K6"/>
<evidence type="ECO:0000313" key="2">
    <source>
        <dbReference type="Proteomes" id="UP000324705"/>
    </source>
</evidence>
<dbReference type="InterPro" id="IPR016088">
    <property type="entry name" value="Chalcone_isomerase_3-sand"/>
</dbReference>
<evidence type="ECO:0000313" key="1">
    <source>
        <dbReference type="EMBL" id="VAI71769.1"/>
    </source>
</evidence>
<name>A0A9R0Z7K6_TRITD</name>
<dbReference type="EMBL" id="LT934123">
    <property type="protein sequence ID" value="VAI71769.1"/>
    <property type="molecule type" value="Genomic_DNA"/>
</dbReference>
<dbReference type="Gramene" id="TRITD7Av1G052590.10">
    <property type="protein sequence ID" value="TRITD7Av1G052590.10"/>
    <property type="gene ID" value="TRITD7Av1G052590"/>
</dbReference>
<dbReference type="SUPFAM" id="SSF54626">
    <property type="entry name" value="Chalcone isomerase"/>
    <property type="match status" value="1"/>
</dbReference>
<proteinExistence type="predicted"/>